<organism evidence="2 3">
    <name type="scientific">Gymnopilus junonius</name>
    <name type="common">Spectacular rustgill mushroom</name>
    <name type="synonym">Gymnopilus spectabilis subsp. junonius</name>
    <dbReference type="NCBI Taxonomy" id="109634"/>
    <lineage>
        <taxon>Eukaryota</taxon>
        <taxon>Fungi</taxon>
        <taxon>Dikarya</taxon>
        <taxon>Basidiomycota</taxon>
        <taxon>Agaricomycotina</taxon>
        <taxon>Agaricomycetes</taxon>
        <taxon>Agaricomycetidae</taxon>
        <taxon>Agaricales</taxon>
        <taxon>Agaricineae</taxon>
        <taxon>Hymenogastraceae</taxon>
        <taxon>Gymnopilus</taxon>
    </lineage>
</organism>
<dbReference type="AlphaFoldDB" id="A0A9P5TJT4"/>
<evidence type="ECO:0000313" key="2">
    <source>
        <dbReference type="EMBL" id="KAF8889505.1"/>
    </source>
</evidence>
<keyword evidence="3" id="KW-1185">Reference proteome</keyword>
<feature type="chain" id="PRO_5040458470" evidence="1">
    <location>
        <begin position="25"/>
        <end position="118"/>
    </location>
</feature>
<dbReference type="Proteomes" id="UP000724874">
    <property type="component" value="Unassembled WGS sequence"/>
</dbReference>
<keyword evidence="1" id="KW-0732">Signal</keyword>
<sequence length="118" mass="13743">MTLLSLPLSLILLVHLHILEYPHANNSEYDHDVFNPASVVYENALKLWKMSRIFWLANWKERMSKWFSDISVRPTLRVFGIPDLFEQISGKSPTSMRIHVVVSCANTCEVNFEPEIIR</sequence>
<comment type="caution">
    <text evidence="2">The sequence shown here is derived from an EMBL/GenBank/DDBJ whole genome shotgun (WGS) entry which is preliminary data.</text>
</comment>
<accession>A0A9P5TJT4</accession>
<protein>
    <submittedName>
        <fullName evidence="2">Uncharacterized protein</fullName>
    </submittedName>
</protein>
<dbReference type="EMBL" id="JADNYJ010000079">
    <property type="protein sequence ID" value="KAF8889505.1"/>
    <property type="molecule type" value="Genomic_DNA"/>
</dbReference>
<proteinExistence type="predicted"/>
<reference evidence="2" key="1">
    <citation type="submission" date="2020-11" db="EMBL/GenBank/DDBJ databases">
        <authorList>
            <consortium name="DOE Joint Genome Institute"/>
            <person name="Ahrendt S."/>
            <person name="Riley R."/>
            <person name="Andreopoulos W."/>
            <person name="LaButti K."/>
            <person name="Pangilinan J."/>
            <person name="Ruiz-duenas F.J."/>
            <person name="Barrasa J.M."/>
            <person name="Sanchez-Garcia M."/>
            <person name="Camarero S."/>
            <person name="Miyauchi S."/>
            <person name="Serrano A."/>
            <person name="Linde D."/>
            <person name="Babiker R."/>
            <person name="Drula E."/>
            <person name="Ayuso-Fernandez I."/>
            <person name="Pacheco R."/>
            <person name="Padilla G."/>
            <person name="Ferreira P."/>
            <person name="Barriuso J."/>
            <person name="Kellner H."/>
            <person name="Castanera R."/>
            <person name="Alfaro M."/>
            <person name="Ramirez L."/>
            <person name="Pisabarro A.G."/>
            <person name="Kuo A."/>
            <person name="Tritt A."/>
            <person name="Lipzen A."/>
            <person name="He G."/>
            <person name="Yan M."/>
            <person name="Ng V."/>
            <person name="Cullen D."/>
            <person name="Martin F."/>
            <person name="Rosso M.-N."/>
            <person name="Henrissat B."/>
            <person name="Hibbett D."/>
            <person name="Martinez A.T."/>
            <person name="Grigoriev I.V."/>
        </authorList>
    </citation>
    <scope>NUCLEOTIDE SEQUENCE</scope>
    <source>
        <strain evidence="2">AH 44721</strain>
    </source>
</reference>
<evidence type="ECO:0000256" key="1">
    <source>
        <dbReference type="SAM" id="SignalP"/>
    </source>
</evidence>
<gene>
    <name evidence="2" type="ORF">CPB84DRAFT_1422542</name>
</gene>
<name>A0A9P5TJT4_GYMJU</name>
<feature type="signal peptide" evidence="1">
    <location>
        <begin position="1"/>
        <end position="24"/>
    </location>
</feature>
<evidence type="ECO:0000313" key="3">
    <source>
        <dbReference type="Proteomes" id="UP000724874"/>
    </source>
</evidence>